<evidence type="ECO:0000256" key="2">
    <source>
        <dbReference type="ARBA" id="ARBA00023034"/>
    </source>
</evidence>
<keyword evidence="2" id="KW-0333">Golgi apparatus</keyword>
<evidence type="ECO:0000259" key="3">
    <source>
        <dbReference type="Pfam" id="PF21901"/>
    </source>
</evidence>
<dbReference type="Proteomes" id="UP000694388">
    <property type="component" value="Unplaced"/>
</dbReference>
<evidence type="ECO:0000256" key="1">
    <source>
        <dbReference type="ARBA" id="ARBA00004653"/>
    </source>
</evidence>
<reference evidence="4" key="2">
    <citation type="submission" date="2025-09" db="UniProtKB">
        <authorList>
            <consortium name="Ensembl"/>
        </authorList>
    </citation>
    <scope>IDENTIFICATION</scope>
</reference>
<name>A0A8C4Q7S8_EPTBU</name>
<proteinExistence type="predicted"/>
<accession>A0A8C4Q7S8</accession>
<dbReference type="GO" id="GO:0000139">
    <property type="term" value="C:Golgi membrane"/>
    <property type="evidence" value="ECO:0007669"/>
    <property type="project" value="UniProtKB-SubCell"/>
</dbReference>
<organism evidence="4 5">
    <name type="scientific">Eptatretus burgeri</name>
    <name type="common">Inshore hagfish</name>
    <dbReference type="NCBI Taxonomy" id="7764"/>
    <lineage>
        <taxon>Eukaryota</taxon>
        <taxon>Metazoa</taxon>
        <taxon>Chordata</taxon>
        <taxon>Craniata</taxon>
        <taxon>Vertebrata</taxon>
        <taxon>Cyclostomata</taxon>
        <taxon>Myxini</taxon>
        <taxon>Myxiniformes</taxon>
        <taxon>Myxinidae</taxon>
        <taxon>Eptatretinae</taxon>
        <taxon>Eptatretus</taxon>
    </lineage>
</organism>
<evidence type="ECO:0000313" key="5">
    <source>
        <dbReference type="Proteomes" id="UP000694388"/>
    </source>
</evidence>
<reference evidence="4" key="1">
    <citation type="submission" date="2025-08" db="UniProtKB">
        <authorList>
            <consortium name="Ensembl"/>
        </authorList>
    </citation>
    <scope>IDENTIFICATION</scope>
</reference>
<evidence type="ECO:0000313" key="4">
    <source>
        <dbReference type="Ensembl" id="ENSEBUP00000011037.1"/>
    </source>
</evidence>
<feature type="domain" description="TMEM87A/B GOLD" evidence="3">
    <location>
        <begin position="77"/>
        <end position="164"/>
    </location>
</feature>
<keyword evidence="5" id="KW-1185">Reference proteome</keyword>
<comment type="subcellular location">
    <subcellularLocation>
        <location evidence="1">Golgi apparatus membrane</location>
        <topology evidence="1">Multi-pass membrane protein</topology>
    </subcellularLocation>
</comment>
<dbReference type="AlphaFoldDB" id="A0A8C4Q7S8"/>
<sequence>MDYGMDLSHDVLIFHVFDEETKPNDNTKSKGIFFCGIRKCWVVVALGGVSAMAPGRWRWAAYLLVLFCRLYLSSAGAQPGKWTVVYSKFNNSYTFYKTMFNNTDVILGVPERQCVQNETFLVKWVLIYAHCYNTINNIEENINQGRYDSGSLKKLPLVEHAEDSFRPTCDNFSFRVRAYESKSET</sequence>
<dbReference type="Pfam" id="PF21901">
    <property type="entry name" value="TMEM87A-B_GOLD"/>
    <property type="match status" value="1"/>
</dbReference>
<protein>
    <recommendedName>
        <fullName evidence="3">TMEM87A/B GOLD domain-containing protein</fullName>
    </recommendedName>
</protein>
<dbReference type="InterPro" id="IPR054101">
    <property type="entry name" value="TMEM87A/B_GOLD"/>
</dbReference>
<dbReference type="Ensembl" id="ENSEBUT00000011597.1">
    <property type="protein sequence ID" value="ENSEBUP00000011037.1"/>
    <property type="gene ID" value="ENSEBUG00000007088.1"/>
</dbReference>